<evidence type="ECO:0000313" key="3">
    <source>
        <dbReference type="Proteomes" id="UP001139171"/>
    </source>
</evidence>
<dbReference type="AlphaFoldDB" id="A0A9X1MUJ7"/>
<protein>
    <submittedName>
        <fullName evidence="2">Uncharacterized protein</fullName>
    </submittedName>
</protein>
<comment type="caution">
    <text evidence="2">The sequence shown here is derived from an EMBL/GenBank/DDBJ whole genome shotgun (WGS) entry which is preliminary data.</text>
</comment>
<reference evidence="2" key="1">
    <citation type="submission" date="2021-11" db="EMBL/GenBank/DDBJ databases">
        <title>Jinshanibacter sp. isolated from one year old Eriocheir sinensis.</title>
        <authorList>
            <person name="Li J.-Y."/>
            <person name="He W."/>
            <person name="Gao T.-H."/>
        </authorList>
    </citation>
    <scope>NUCLEOTIDE SEQUENCE</scope>
    <source>
        <strain evidence="2">LJY008</strain>
    </source>
</reference>
<dbReference type="Proteomes" id="UP001139171">
    <property type="component" value="Unassembled WGS sequence"/>
</dbReference>
<gene>
    <name evidence="2" type="ORF">LPW36_00290</name>
</gene>
<evidence type="ECO:0000313" key="2">
    <source>
        <dbReference type="EMBL" id="MCD1124485.1"/>
    </source>
</evidence>
<dbReference type="EMBL" id="JAJNAG010000001">
    <property type="protein sequence ID" value="MCD1124485.1"/>
    <property type="molecule type" value="Genomic_DNA"/>
</dbReference>
<proteinExistence type="predicted"/>
<keyword evidence="1" id="KW-0812">Transmembrane</keyword>
<keyword evidence="1" id="KW-0472">Membrane</keyword>
<evidence type="ECO:0000256" key="1">
    <source>
        <dbReference type="SAM" id="Phobius"/>
    </source>
</evidence>
<organism evidence="2 3">
    <name type="scientific">Limnobaculum eriocheiris</name>
    <dbReference type="NCBI Taxonomy" id="2897391"/>
    <lineage>
        <taxon>Bacteria</taxon>
        <taxon>Pseudomonadati</taxon>
        <taxon>Pseudomonadota</taxon>
        <taxon>Gammaproteobacteria</taxon>
        <taxon>Enterobacterales</taxon>
        <taxon>Budviciaceae</taxon>
        <taxon>Limnobaculum</taxon>
    </lineage>
</organism>
<name>A0A9X1MUJ7_9GAMM</name>
<feature type="transmembrane region" description="Helical" evidence="1">
    <location>
        <begin position="12"/>
        <end position="35"/>
    </location>
</feature>
<accession>A0A9X1MUJ7</accession>
<sequence length="110" mass="12249">MYRLDDGIINEYLILIRGQSGLCVGLVTCIVNYIAEINRGTNKTGTYHIIALVMGKRGNDNIVQVNVFFIGIARRRFLIAHSGSTQLIYRVDLFLNKSALFSGKTIDAVL</sequence>
<keyword evidence="3" id="KW-1185">Reference proteome</keyword>
<dbReference type="RefSeq" id="WP_230607523.1">
    <property type="nucleotide sequence ID" value="NZ_JAJNAG010000001.1"/>
</dbReference>
<keyword evidence="1" id="KW-1133">Transmembrane helix</keyword>